<evidence type="ECO:0000256" key="1">
    <source>
        <dbReference type="ARBA" id="ARBA00001946"/>
    </source>
</evidence>
<dbReference type="PANTHER" id="PTHR12358:SF106">
    <property type="entry name" value="LIPID KINASE YEGS"/>
    <property type="match status" value="1"/>
</dbReference>
<evidence type="ECO:0000256" key="8">
    <source>
        <dbReference type="ARBA" id="ARBA00022840"/>
    </source>
</evidence>
<accession>A0A4R2THM0</accession>
<dbReference type="Proteomes" id="UP000295504">
    <property type="component" value="Unassembled WGS sequence"/>
</dbReference>
<keyword evidence="12" id="KW-1208">Phospholipid metabolism</keyword>
<proteinExistence type="inferred from homology"/>
<dbReference type="GO" id="GO:0008654">
    <property type="term" value="P:phospholipid biosynthetic process"/>
    <property type="evidence" value="ECO:0007669"/>
    <property type="project" value="UniProtKB-KW"/>
</dbReference>
<dbReference type="GO" id="GO:0005524">
    <property type="term" value="F:ATP binding"/>
    <property type="evidence" value="ECO:0007669"/>
    <property type="project" value="UniProtKB-KW"/>
</dbReference>
<keyword evidence="10" id="KW-0443">Lipid metabolism</keyword>
<evidence type="ECO:0000256" key="7">
    <source>
        <dbReference type="ARBA" id="ARBA00022777"/>
    </source>
</evidence>
<keyword evidence="4" id="KW-0808">Transferase</keyword>
<dbReference type="Pfam" id="PF00781">
    <property type="entry name" value="DAGK_cat"/>
    <property type="match status" value="1"/>
</dbReference>
<evidence type="ECO:0000256" key="12">
    <source>
        <dbReference type="ARBA" id="ARBA00023264"/>
    </source>
</evidence>
<evidence type="ECO:0000313" key="15">
    <source>
        <dbReference type="Proteomes" id="UP000295504"/>
    </source>
</evidence>
<evidence type="ECO:0000256" key="9">
    <source>
        <dbReference type="ARBA" id="ARBA00022842"/>
    </source>
</evidence>
<evidence type="ECO:0000256" key="11">
    <source>
        <dbReference type="ARBA" id="ARBA00023209"/>
    </source>
</evidence>
<evidence type="ECO:0000256" key="6">
    <source>
        <dbReference type="ARBA" id="ARBA00022741"/>
    </source>
</evidence>
<gene>
    <name evidence="14" type="ORF">EDD79_101721</name>
</gene>
<keyword evidence="9" id="KW-0460">Magnesium</keyword>
<dbReference type="GO" id="GO:0005886">
    <property type="term" value="C:plasma membrane"/>
    <property type="evidence" value="ECO:0007669"/>
    <property type="project" value="TreeGrafter"/>
</dbReference>
<keyword evidence="15" id="KW-1185">Reference proteome</keyword>
<comment type="similarity">
    <text evidence="2">Belongs to the diacylglycerol/lipid kinase family.</text>
</comment>
<keyword evidence="6" id="KW-0547">Nucleotide-binding</keyword>
<protein>
    <submittedName>
        <fullName evidence="14">YegS/Rv2252/BmrU family lipid kinase</fullName>
    </submittedName>
</protein>
<evidence type="ECO:0000256" key="4">
    <source>
        <dbReference type="ARBA" id="ARBA00022679"/>
    </source>
</evidence>
<dbReference type="GO" id="GO:0016301">
    <property type="term" value="F:kinase activity"/>
    <property type="evidence" value="ECO:0007669"/>
    <property type="project" value="UniProtKB-KW"/>
</dbReference>
<dbReference type="RefSeq" id="WP_132848490.1">
    <property type="nucleotide sequence ID" value="NZ_CP058648.1"/>
</dbReference>
<dbReference type="InterPro" id="IPR050187">
    <property type="entry name" value="Lipid_Phosphate_FormReg"/>
</dbReference>
<dbReference type="InterPro" id="IPR005218">
    <property type="entry name" value="Diacylglycerol/lipid_kinase"/>
</dbReference>
<sequence length="293" mass="32128">MTYLFIVNPVAGRNNGKKAIAFINQVMGNRGLNYNIIVTEKPGDAKLLAEEAALTSVDVIVAVGGDGTVNEVFNGMINSNKILGIVPAGTGNDLARALHLPLSMDKAVEFIISENYLNVDVGKLNGQLFLNIASIGLDAVIAEEANKIKRFISSKYSYVLALLKGLIIFKSKKIKIRIDEIEIEKDVMLVAICNAICYGGGMKIAPNAKVNDGLFDICIVNKMSKLKLLYLFPTIFKGEHIKFKEVEIFRGQFVEIKSEENLSINVDGEVINHNPIEFKIINEAIKVIGKLSE</sequence>
<dbReference type="InterPro" id="IPR001206">
    <property type="entry name" value="Diacylglycerol_kinase_cat_dom"/>
</dbReference>
<comment type="caution">
    <text evidence="14">The sequence shown here is derived from an EMBL/GenBank/DDBJ whole genome shotgun (WGS) entry which is preliminary data.</text>
</comment>
<dbReference type="InterPro" id="IPR045540">
    <property type="entry name" value="YegS/DAGK_C"/>
</dbReference>
<evidence type="ECO:0000256" key="5">
    <source>
        <dbReference type="ARBA" id="ARBA00022723"/>
    </source>
</evidence>
<name>A0A4R2THM0_9FIRM</name>
<keyword evidence="7 14" id="KW-0418">Kinase</keyword>
<evidence type="ECO:0000313" key="14">
    <source>
        <dbReference type="EMBL" id="TCQ02246.1"/>
    </source>
</evidence>
<dbReference type="AlphaFoldDB" id="A0A4R2THM0"/>
<dbReference type="EMBL" id="SLYC01000017">
    <property type="protein sequence ID" value="TCQ02246.1"/>
    <property type="molecule type" value="Genomic_DNA"/>
</dbReference>
<dbReference type="Gene3D" id="2.60.200.40">
    <property type="match status" value="1"/>
</dbReference>
<reference evidence="14 15" key="1">
    <citation type="submission" date="2019-03" db="EMBL/GenBank/DDBJ databases">
        <title>Genomic Encyclopedia of Type Strains, Phase IV (KMG-IV): sequencing the most valuable type-strain genomes for metagenomic binning, comparative biology and taxonomic classification.</title>
        <authorList>
            <person name="Goeker M."/>
        </authorList>
    </citation>
    <scope>NUCLEOTIDE SEQUENCE [LARGE SCALE GENOMIC DNA]</scope>
    <source>
        <strain evidence="14 15">DSM 100013</strain>
    </source>
</reference>
<keyword evidence="8" id="KW-0067">ATP-binding</keyword>
<feature type="domain" description="DAGKc" evidence="13">
    <location>
        <begin position="1"/>
        <end position="128"/>
    </location>
</feature>
<dbReference type="Gene3D" id="3.40.50.10330">
    <property type="entry name" value="Probable inorganic polyphosphate/atp-NAD kinase, domain 1"/>
    <property type="match status" value="1"/>
</dbReference>
<keyword evidence="3" id="KW-0444">Lipid biosynthesis</keyword>
<dbReference type="SUPFAM" id="SSF111331">
    <property type="entry name" value="NAD kinase/diacylglycerol kinase-like"/>
    <property type="match status" value="1"/>
</dbReference>
<keyword evidence="11" id="KW-0594">Phospholipid biosynthesis</keyword>
<dbReference type="InterPro" id="IPR017438">
    <property type="entry name" value="ATP-NAD_kinase_N"/>
</dbReference>
<evidence type="ECO:0000256" key="3">
    <source>
        <dbReference type="ARBA" id="ARBA00022516"/>
    </source>
</evidence>
<dbReference type="OrthoDB" id="9786026at2"/>
<dbReference type="Pfam" id="PF19279">
    <property type="entry name" value="YegS_C"/>
    <property type="match status" value="1"/>
</dbReference>
<dbReference type="PROSITE" id="PS50146">
    <property type="entry name" value="DAGK"/>
    <property type="match status" value="1"/>
</dbReference>
<comment type="cofactor">
    <cofactor evidence="1">
        <name>Mg(2+)</name>
        <dbReference type="ChEBI" id="CHEBI:18420"/>
    </cofactor>
</comment>
<organism evidence="14 15">
    <name type="scientific">Serpentinicella alkaliphila</name>
    <dbReference type="NCBI Taxonomy" id="1734049"/>
    <lineage>
        <taxon>Bacteria</taxon>
        <taxon>Bacillati</taxon>
        <taxon>Bacillota</taxon>
        <taxon>Clostridia</taxon>
        <taxon>Peptostreptococcales</taxon>
        <taxon>Natronincolaceae</taxon>
        <taxon>Serpentinicella</taxon>
    </lineage>
</organism>
<evidence type="ECO:0000256" key="2">
    <source>
        <dbReference type="ARBA" id="ARBA00005983"/>
    </source>
</evidence>
<evidence type="ECO:0000256" key="10">
    <source>
        <dbReference type="ARBA" id="ARBA00023098"/>
    </source>
</evidence>
<dbReference type="SMART" id="SM00046">
    <property type="entry name" value="DAGKc"/>
    <property type="match status" value="1"/>
</dbReference>
<dbReference type="NCBIfam" id="TIGR00147">
    <property type="entry name" value="YegS/Rv2252/BmrU family lipid kinase"/>
    <property type="match status" value="1"/>
</dbReference>
<keyword evidence="5" id="KW-0479">Metal-binding</keyword>
<dbReference type="InterPro" id="IPR016064">
    <property type="entry name" value="NAD/diacylglycerol_kinase_sf"/>
</dbReference>
<evidence type="ECO:0000259" key="13">
    <source>
        <dbReference type="PROSITE" id="PS50146"/>
    </source>
</evidence>
<dbReference type="PANTHER" id="PTHR12358">
    <property type="entry name" value="SPHINGOSINE KINASE"/>
    <property type="match status" value="1"/>
</dbReference>
<dbReference type="GO" id="GO:0046872">
    <property type="term" value="F:metal ion binding"/>
    <property type="evidence" value="ECO:0007669"/>
    <property type="project" value="UniProtKB-KW"/>
</dbReference>